<dbReference type="PANTHER" id="PTHR37850">
    <property type="entry name" value="STRU PROTEIN"/>
    <property type="match status" value="1"/>
</dbReference>
<name>A0A8J3AE64_9ACTN</name>
<dbReference type="EMBL" id="BMHA01000004">
    <property type="protein sequence ID" value="GGI05376.1"/>
    <property type="molecule type" value="Genomic_DNA"/>
</dbReference>
<dbReference type="Proteomes" id="UP000650511">
    <property type="component" value="Unassembled WGS sequence"/>
</dbReference>
<dbReference type="Pfam" id="PF03447">
    <property type="entry name" value="NAD_binding_3"/>
    <property type="match status" value="1"/>
</dbReference>
<dbReference type="GO" id="GO:0050661">
    <property type="term" value="F:NADP binding"/>
    <property type="evidence" value="ECO:0007669"/>
    <property type="project" value="InterPro"/>
</dbReference>
<dbReference type="InterPro" id="IPR005106">
    <property type="entry name" value="Asp/hSer_DH_NAD-bd"/>
</dbReference>
<reference evidence="2" key="2">
    <citation type="submission" date="2020-09" db="EMBL/GenBank/DDBJ databases">
        <authorList>
            <person name="Sun Q."/>
            <person name="Zhou Y."/>
        </authorList>
    </citation>
    <scope>NUCLEOTIDE SEQUENCE</scope>
    <source>
        <strain evidence="2">CGMCC 1.14988</strain>
    </source>
</reference>
<evidence type="ECO:0000313" key="3">
    <source>
        <dbReference type="Proteomes" id="UP000650511"/>
    </source>
</evidence>
<dbReference type="SUPFAM" id="SSF51735">
    <property type="entry name" value="NAD(P)-binding Rossmann-fold domains"/>
    <property type="match status" value="1"/>
</dbReference>
<evidence type="ECO:0000313" key="2">
    <source>
        <dbReference type="EMBL" id="GGI05376.1"/>
    </source>
</evidence>
<comment type="caution">
    <text evidence="2">The sequence shown here is derived from an EMBL/GenBank/DDBJ whole genome shotgun (WGS) entry which is preliminary data.</text>
</comment>
<protein>
    <submittedName>
        <fullName evidence="2">NAD(P)-dependent oxidoreductase</fullName>
    </submittedName>
</protein>
<sequence>MVLGMGQSEGESAGVQARVAVVGAGFVGRGLVHRLARRTSVAGLLVVNRRAERAVQAFADAGVDPDAVVREDDPARVGEAVAEGRPAVLADASVLPEVPGIDVVVEATGAMTFGTRTILAALEGGRHVVSMNAEVDALLGHHLQAVAERAGVVYTIGDGDQPGVLLRVMHEAEQLGLRPTVALNCKRNLDVHQNPDDSRPYAERDGTSVEMTTAFGDGTKMHIENVVTANLSGLRPAPIGTPGVRTELAAVADDVRAAGIEPGTVHFTLGGDFGGGVLVLAGTDDPDFDAPYLRYGKLGDGPWYPLFRPYHLIHMEVPVTIDQVLAGGPALGTRTPAPVATCVAVAKRDLRAGEQLDGIGGFTAYGVAATVEEGAELLPIGLSQHATLRRDVGVDQPVRLEDVELDEDAELVRLARQRRG</sequence>
<dbReference type="Gene3D" id="3.40.50.720">
    <property type="entry name" value="NAD(P)-binding Rossmann-like Domain"/>
    <property type="match status" value="1"/>
</dbReference>
<dbReference type="InterPro" id="IPR013974">
    <property type="entry name" value="SAF"/>
</dbReference>
<reference evidence="2" key="1">
    <citation type="journal article" date="2014" name="Int. J. Syst. Evol. Microbiol.">
        <title>Complete genome sequence of Corynebacterium casei LMG S-19264T (=DSM 44701T), isolated from a smear-ripened cheese.</title>
        <authorList>
            <consortium name="US DOE Joint Genome Institute (JGI-PGF)"/>
            <person name="Walter F."/>
            <person name="Albersmeier A."/>
            <person name="Kalinowski J."/>
            <person name="Ruckert C."/>
        </authorList>
    </citation>
    <scope>NUCLEOTIDE SEQUENCE</scope>
    <source>
        <strain evidence="2">CGMCC 1.14988</strain>
    </source>
</reference>
<dbReference type="GO" id="GO:0016491">
    <property type="term" value="F:oxidoreductase activity"/>
    <property type="evidence" value="ECO:0007669"/>
    <property type="project" value="InterPro"/>
</dbReference>
<feature type="domain" description="SAF" evidence="1">
    <location>
        <begin position="341"/>
        <end position="404"/>
    </location>
</feature>
<proteinExistence type="predicted"/>
<keyword evidence="3" id="KW-1185">Reference proteome</keyword>
<dbReference type="SMART" id="SM00858">
    <property type="entry name" value="SAF"/>
    <property type="match status" value="1"/>
</dbReference>
<evidence type="ECO:0000259" key="1">
    <source>
        <dbReference type="SMART" id="SM00858"/>
    </source>
</evidence>
<gene>
    <name evidence="2" type="ORF">GCM10011354_13790</name>
</gene>
<dbReference type="AlphaFoldDB" id="A0A8J3AE64"/>
<dbReference type="Pfam" id="PF08666">
    <property type="entry name" value="SAF"/>
    <property type="match status" value="1"/>
</dbReference>
<dbReference type="PANTHER" id="PTHR37850:SF1">
    <property type="entry name" value="SAF DOMAIN PROTEIN"/>
    <property type="match status" value="1"/>
</dbReference>
<dbReference type="CDD" id="cd11616">
    <property type="entry name" value="SAF_DH_OX_like"/>
    <property type="match status" value="1"/>
</dbReference>
<dbReference type="InterPro" id="IPR036291">
    <property type="entry name" value="NAD(P)-bd_dom_sf"/>
</dbReference>
<organism evidence="2 3">
    <name type="scientific">Egicoccus halophilus</name>
    <dbReference type="NCBI Taxonomy" id="1670830"/>
    <lineage>
        <taxon>Bacteria</taxon>
        <taxon>Bacillati</taxon>
        <taxon>Actinomycetota</taxon>
        <taxon>Nitriliruptoria</taxon>
        <taxon>Egicoccales</taxon>
        <taxon>Egicoccaceae</taxon>
        <taxon>Egicoccus</taxon>
    </lineage>
</organism>
<dbReference type="InterPro" id="IPR048423">
    <property type="entry name" value="DRL_cat"/>
</dbReference>
<accession>A0A8J3AE64</accession>
<dbReference type="Pfam" id="PF21135">
    <property type="entry name" value="DRL_cat"/>
    <property type="match status" value="1"/>
</dbReference>